<keyword evidence="5" id="KW-0963">Cytoplasm</keyword>
<comment type="similarity">
    <text evidence="3">Belongs to the SQS1 family.</text>
</comment>
<dbReference type="CDD" id="cd02646">
    <property type="entry name" value="R3H_G-patch"/>
    <property type="match status" value="1"/>
</dbReference>
<dbReference type="GO" id="GO:0005737">
    <property type="term" value="C:cytoplasm"/>
    <property type="evidence" value="ECO:0007669"/>
    <property type="project" value="UniProtKB-SubCell"/>
</dbReference>
<comment type="subcellular location">
    <subcellularLocation>
        <location evidence="2">Cytoplasm</location>
    </subcellularLocation>
    <subcellularLocation>
        <location evidence="1">Nucleus</location>
    </subcellularLocation>
</comment>
<dbReference type="Pfam" id="PF01585">
    <property type="entry name" value="G-patch"/>
    <property type="match status" value="1"/>
</dbReference>
<dbReference type="SUPFAM" id="SSF82708">
    <property type="entry name" value="R3H domain"/>
    <property type="match status" value="1"/>
</dbReference>
<dbReference type="Proteomes" id="UP001283341">
    <property type="component" value="Unassembled WGS sequence"/>
</dbReference>
<keyword evidence="6" id="KW-0507">mRNA processing</keyword>
<evidence type="ECO:0000256" key="2">
    <source>
        <dbReference type="ARBA" id="ARBA00004496"/>
    </source>
</evidence>
<evidence type="ECO:0000256" key="5">
    <source>
        <dbReference type="ARBA" id="ARBA00022490"/>
    </source>
</evidence>
<dbReference type="Pfam" id="PF01424">
    <property type="entry name" value="R3H"/>
    <property type="match status" value="1"/>
</dbReference>
<dbReference type="InterPro" id="IPR000467">
    <property type="entry name" value="G_patch_dom"/>
</dbReference>
<evidence type="ECO:0000256" key="4">
    <source>
        <dbReference type="ARBA" id="ARBA00018964"/>
    </source>
</evidence>
<evidence type="ECO:0000259" key="11">
    <source>
        <dbReference type="PROSITE" id="PS51061"/>
    </source>
</evidence>
<organism evidence="12 13">
    <name type="scientific">Apodospora peruviana</name>
    <dbReference type="NCBI Taxonomy" id="516989"/>
    <lineage>
        <taxon>Eukaryota</taxon>
        <taxon>Fungi</taxon>
        <taxon>Dikarya</taxon>
        <taxon>Ascomycota</taxon>
        <taxon>Pezizomycotina</taxon>
        <taxon>Sordariomycetes</taxon>
        <taxon>Sordariomycetidae</taxon>
        <taxon>Sordariales</taxon>
        <taxon>Lasiosphaeriaceae</taxon>
        <taxon>Apodospora</taxon>
    </lineage>
</organism>
<dbReference type="AlphaFoldDB" id="A0AAE0IBV2"/>
<dbReference type="PROSITE" id="PS51061">
    <property type="entry name" value="R3H"/>
    <property type="match status" value="1"/>
</dbReference>
<reference evidence="12" key="2">
    <citation type="submission" date="2023-06" db="EMBL/GenBank/DDBJ databases">
        <authorList>
            <consortium name="Lawrence Berkeley National Laboratory"/>
            <person name="Haridas S."/>
            <person name="Hensen N."/>
            <person name="Bonometti L."/>
            <person name="Westerberg I."/>
            <person name="Brannstrom I.O."/>
            <person name="Guillou S."/>
            <person name="Cros-Aarteil S."/>
            <person name="Calhoun S."/>
            <person name="Kuo A."/>
            <person name="Mondo S."/>
            <person name="Pangilinan J."/>
            <person name="Riley R."/>
            <person name="Labutti K."/>
            <person name="Andreopoulos B."/>
            <person name="Lipzen A."/>
            <person name="Chen C."/>
            <person name="Yanf M."/>
            <person name="Daum C."/>
            <person name="Ng V."/>
            <person name="Clum A."/>
            <person name="Steindorff A."/>
            <person name="Ohm R."/>
            <person name="Martin F."/>
            <person name="Silar P."/>
            <person name="Natvig D."/>
            <person name="Lalanne C."/>
            <person name="Gautier V."/>
            <person name="Ament-Velasquez S.L."/>
            <person name="Kruys A."/>
            <person name="Hutchinson M.I."/>
            <person name="Powell A.J."/>
            <person name="Barry K."/>
            <person name="Miller A.N."/>
            <person name="Grigoriev I.V."/>
            <person name="Debuchy R."/>
            <person name="Gladieux P."/>
            <person name="Thoren M.H."/>
            <person name="Johannesson H."/>
        </authorList>
    </citation>
    <scope>NUCLEOTIDE SEQUENCE</scope>
    <source>
        <strain evidence="12">CBS 118394</strain>
    </source>
</reference>
<feature type="compositionally biased region" description="Polar residues" evidence="9">
    <location>
        <begin position="270"/>
        <end position="279"/>
    </location>
</feature>
<evidence type="ECO:0000256" key="7">
    <source>
        <dbReference type="ARBA" id="ARBA00023187"/>
    </source>
</evidence>
<sequence>MRSRKGKRPSAGSKAAQLRAAAGLNTRRDFSSPNLAVLVPNGFTMRDEARNTASHQSTWGQDARLRQKPVAFVSAGFAEPLKDLKPPESPRQTVEKPAHDQNGNIGEPSDNGDLLCVQVDQVAEPAELAVDGNRGNSMPALQPTGQDDPDSIPGDDVLGNPRESPIGPPETFFFDLDGDKTLRRAQLPVDIPVRASSPTGSDSSEEVILFRGRSAISQRTTQENVRMTSAVTTTRVSTRDLHQTYISPKIQEPSLELQPPVERREKRYASQRSPLQATTYPEDDEEDEEDAILADYIANMAAESDNDLGPDKLHSFNSHRELGGEDGVFGFGSARDNGRATVENSSIDGADEATAYGINDDLDDDEDSDEESDVDKRGTASDMDDETLARLLSKQEELGMGADELMLYSGSYFKSQGGNRASKRLSRPQRLDTGSVAEAFSDMDLADWSQPEFQIPARVRRSKKPPGLLGKNINPDDLRVKYQSHMTLEDMKNEILAFLLSSAETTQFPPLDKQARKTLHELANKFKIKSQSTGKGDQRRPVLYRTKHTVKYAESSVREATNHVEMAAVRIKRKYFHRLDAKVPPLPRALGAGKRSGHKAVTYQEGEIVGASAPRLGQENKGHAMLEKMGWSQGMALGSVENKGILVPVAQVVKRSKAGLG</sequence>
<feature type="compositionally biased region" description="Acidic residues" evidence="9">
    <location>
        <begin position="360"/>
        <end position="373"/>
    </location>
</feature>
<feature type="region of interest" description="Disordered" evidence="9">
    <location>
        <begin position="340"/>
        <end position="386"/>
    </location>
</feature>
<evidence type="ECO:0000256" key="9">
    <source>
        <dbReference type="SAM" id="MobiDB-lite"/>
    </source>
</evidence>
<dbReference type="GO" id="GO:0008380">
    <property type="term" value="P:RNA splicing"/>
    <property type="evidence" value="ECO:0007669"/>
    <property type="project" value="UniProtKB-KW"/>
</dbReference>
<dbReference type="PROSITE" id="PS50174">
    <property type="entry name" value="G_PATCH"/>
    <property type="match status" value="1"/>
</dbReference>
<evidence type="ECO:0000256" key="1">
    <source>
        <dbReference type="ARBA" id="ARBA00004123"/>
    </source>
</evidence>
<evidence type="ECO:0000256" key="6">
    <source>
        <dbReference type="ARBA" id="ARBA00022664"/>
    </source>
</evidence>
<keyword evidence="7" id="KW-0508">mRNA splicing</keyword>
<feature type="domain" description="G-patch" evidence="10">
    <location>
        <begin position="618"/>
        <end position="661"/>
    </location>
</feature>
<dbReference type="InterPro" id="IPR036867">
    <property type="entry name" value="R3H_dom_sf"/>
</dbReference>
<dbReference type="GO" id="GO:0003676">
    <property type="term" value="F:nucleic acid binding"/>
    <property type="evidence" value="ECO:0007669"/>
    <property type="project" value="UniProtKB-UniRule"/>
</dbReference>
<dbReference type="GO" id="GO:0006397">
    <property type="term" value="P:mRNA processing"/>
    <property type="evidence" value="ECO:0007669"/>
    <property type="project" value="UniProtKB-KW"/>
</dbReference>
<feature type="region of interest" description="Disordered" evidence="9">
    <location>
        <begin position="77"/>
        <end position="112"/>
    </location>
</feature>
<dbReference type="EMBL" id="JAUEDM010000003">
    <property type="protein sequence ID" value="KAK3322080.1"/>
    <property type="molecule type" value="Genomic_DNA"/>
</dbReference>
<feature type="region of interest" description="Disordered" evidence="9">
    <location>
        <begin position="1"/>
        <end position="25"/>
    </location>
</feature>
<dbReference type="InterPro" id="IPR051189">
    <property type="entry name" value="Splicing_assoc_domain"/>
</dbReference>
<dbReference type="SMART" id="SM00393">
    <property type="entry name" value="R3H"/>
    <property type="match status" value="1"/>
</dbReference>
<evidence type="ECO:0000313" key="13">
    <source>
        <dbReference type="Proteomes" id="UP001283341"/>
    </source>
</evidence>
<keyword evidence="8" id="KW-0539">Nucleus</keyword>
<evidence type="ECO:0000256" key="8">
    <source>
        <dbReference type="ARBA" id="ARBA00023242"/>
    </source>
</evidence>
<evidence type="ECO:0000313" key="12">
    <source>
        <dbReference type="EMBL" id="KAK3322080.1"/>
    </source>
</evidence>
<dbReference type="InterPro" id="IPR034082">
    <property type="entry name" value="R3H_G-patch"/>
</dbReference>
<dbReference type="PANTHER" id="PTHR14195">
    <property type="entry name" value="G PATCH DOMAIN CONTAINING PROTEIN 2"/>
    <property type="match status" value="1"/>
</dbReference>
<dbReference type="InterPro" id="IPR001374">
    <property type="entry name" value="R3H_dom"/>
</dbReference>
<accession>A0AAE0IBV2</accession>
<feature type="region of interest" description="Disordered" evidence="9">
    <location>
        <begin position="128"/>
        <end position="170"/>
    </location>
</feature>
<evidence type="ECO:0000259" key="10">
    <source>
        <dbReference type="PROSITE" id="PS50174"/>
    </source>
</evidence>
<feature type="domain" description="R3H" evidence="11">
    <location>
        <begin position="485"/>
        <end position="547"/>
    </location>
</feature>
<proteinExistence type="inferred from homology"/>
<gene>
    <name evidence="12" type="ORF">B0H66DRAFT_188079</name>
</gene>
<dbReference type="GO" id="GO:0005634">
    <property type="term" value="C:nucleus"/>
    <property type="evidence" value="ECO:0007669"/>
    <property type="project" value="UniProtKB-SubCell"/>
</dbReference>
<comment type="caution">
    <text evidence="12">The sequence shown here is derived from an EMBL/GenBank/DDBJ whole genome shotgun (WGS) entry which is preliminary data.</text>
</comment>
<name>A0AAE0IBV2_9PEZI</name>
<keyword evidence="13" id="KW-1185">Reference proteome</keyword>
<dbReference type="Gene3D" id="3.30.1370.50">
    <property type="entry name" value="R3H-like domain"/>
    <property type="match status" value="1"/>
</dbReference>
<evidence type="ECO:0000256" key="3">
    <source>
        <dbReference type="ARBA" id="ARBA00010306"/>
    </source>
</evidence>
<feature type="region of interest" description="Disordered" evidence="9">
    <location>
        <begin position="230"/>
        <end position="287"/>
    </location>
</feature>
<reference evidence="12" key="1">
    <citation type="journal article" date="2023" name="Mol. Phylogenet. Evol.">
        <title>Genome-scale phylogeny and comparative genomics of the fungal order Sordariales.</title>
        <authorList>
            <person name="Hensen N."/>
            <person name="Bonometti L."/>
            <person name="Westerberg I."/>
            <person name="Brannstrom I.O."/>
            <person name="Guillou S."/>
            <person name="Cros-Aarteil S."/>
            <person name="Calhoun S."/>
            <person name="Haridas S."/>
            <person name="Kuo A."/>
            <person name="Mondo S."/>
            <person name="Pangilinan J."/>
            <person name="Riley R."/>
            <person name="LaButti K."/>
            <person name="Andreopoulos B."/>
            <person name="Lipzen A."/>
            <person name="Chen C."/>
            <person name="Yan M."/>
            <person name="Daum C."/>
            <person name="Ng V."/>
            <person name="Clum A."/>
            <person name="Steindorff A."/>
            <person name="Ohm R.A."/>
            <person name="Martin F."/>
            <person name="Silar P."/>
            <person name="Natvig D.O."/>
            <person name="Lalanne C."/>
            <person name="Gautier V."/>
            <person name="Ament-Velasquez S.L."/>
            <person name="Kruys A."/>
            <person name="Hutchinson M.I."/>
            <person name="Powell A.J."/>
            <person name="Barry K."/>
            <person name="Miller A.N."/>
            <person name="Grigoriev I.V."/>
            <person name="Debuchy R."/>
            <person name="Gladieux P."/>
            <person name="Hiltunen Thoren M."/>
            <person name="Johannesson H."/>
        </authorList>
    </citation>
    <scope>NUCLEOTIDE SEQUENCE</scope>
    <source>
        <strain evidence="12">CBS 118394</strain>
    </source>
</reference>
<dbReference type="SMART" id="SM00443">
    <property type="entry name" value="G_patch"/>
    <property type="match status" value="1"/>
</dbReference>
<protein>
    <recommendedName>
        <fullName evidence="4">Protein SQS1</fullName>
    </recommendedName>
</protein>
<feature type="compositionally biased region" description="Basic and acidic residues" evidence="9">
    <location>
        <begin position="80"/>
        <end position="99"/>
    </location>
</feature>